<evidence type="ECO:0000256" key="1">
    <source>
        <dbReference type="ARBA" id="ARBA00023015"/>
    </source>
</evidence>
<dbReference type="PROSITE" id="PS51202">
    <property type="entry name" value="RCK_C"/>
    <property type="match status" value="1"/>
</dbReference>
<dbReference type="GO" id="GO:0003677">
    <property type="term" value="F:DNA binding"/>
    <property type="evidence" value="ECO:0007669"/>
    <property type="project" value="UniProtKB-KW"/>
</dbReference>
<dbReference type="InterPro" id="IPR050679">
    <property type="entry name" value="Bact_HTH_transcr_reg"/>
</dbReference>
<protein>
    <submittedName>
        <fullName evidence="7">GntR family transcriptional regulator</fullName>
    </submittedName>
</protein>
<dbReference type="Proteomes" id="UP000027946">
    <property type="component" value="Unassembled WGS sequence"/>
</dbReference>
<evidence type="ECO:0000256" key="2">
    <source>
        <dbReference type="ARBA" id="ARBA00023125"/>
    </source>
</evidence>
<keyword evidence="1" id="KW-0805">Transcription regulation</keyword>
<dbReference type="Pfam" id="PF02080">
    <property type="entry name" value="TrkA_C"/>
    <property type="match status" value="1"/>
</dbReference>
<keyword evidence="4" id="KW-0175">Coiled coil</keyword>
<evidence type="ECO:0000256" key="4">
    <source>
        <dbReference type="SAM" id="Coils"/>
    </source>
</evidence>
<sequence>MTTPKNNTPRYIKIAIDIAHRIYEGEFKVGDKLRGRSTLASEYNVSPETIRRAASLLQDMGVVNVSQKSGIFVISAERAHDFIGKFSEKNNIKKVRARLKSLRVQKEEIDKKIEESIDTLLEYTMQLKRIDLGCNYELSVPADSRLIGMTINELQFWHNTGATITAVKRDGEFFISPGPYFQFEKEDMIYFICIEDNLVRVKDFVNR</sequence>
<dbReference type="GO" id="GO:0045892">
    <property type="term" value="P:negative regulation of DNA-templated transcription"/>
    <property type="evidence" value="ECO:0007669"/>
    <property type="project" value="TreeGrafter"/>
</dbReference>
<dbReference type="GO" id="GO:0003700">
    <property type="term" value="F:DNA-binding transcription factor activity"/>
    <property type="evidence" value="ECO:0007669"/>
    <property type="project" value="InterPro"/>
</dbReference>
<dbReference type="AlphaFoldDB" id="A0A069RFM2"/>
<feature type="domain" description="HTH gntR-type" evidence="5">
    <location>
        <begin position="8"/>
        <end position="76"/>
    </location>
</feature>
<dbReference type="InterPro" id="IPR006037">
    <property type="entry name" value="RCK_C"/>
</dbReference>
<feature type="domain" description="RCK C-terminal" evidence="6">
    <location>
        <begin position="122"/>
        <end position="207"/>
    </location>
</feature>
<evidence type="ECO:0000313" key="7">
    <source>
        <dbReference type="EMBL" id="KDR95816.1"/>
    </source>
</evidence>
<dbReference type="SUPFAM" id="SSF116726">
    <property type="entry name" value="TrkA C-terminal domain-like"/>
    <property type="match status" value="1"/>
</dbReference>
<dbReference type="STRING" id="1121324.CLIT_10c05440"/>
<accession>A0A069RFM2</accession>
<dbReference type="eggNOG" id="COG2188">
    <property type="taxonomic scope" value="Bacteria"/>
</dbReference>
<dbReference type="PANTHER" id="PTHR44846">
    <property type="entry name" value="MANNOSYL-D-GLYCERATE TRANSPORT/METABOLISM SYSTEM REPRESSOR MNGR-RELATED"/>
    <property type="match status" value="1"/>
</dbReference>
<feature type="coiled-coil region" evidence="4">
    <location>
        <begin position="92"/>
        <end position="119"/>
    </location>
</feature>
<evidence type="ECO:0000256" key="3">
    <source>
        <dbReference type="ARBA" id="ARBA00023163"/>
    </source>
</evidence>
<evidence type="ECO:0000313" key="8">
    <source>
        <dbReference type="Proteomes" id="UP000027946"/>
    </source>
</evidence>
<dbReference type="CDD" id="cd07377">
    <property type="entry name" value="WHTH_GntR"/>
    <property type="match status" value="1"/>
</dbReference>
<dbReference type="GO" id="GO:0006813">
    <property type="term" value="P:potassium ion transport"/>
    <property type="evidence" value="ECO:0007669"/>
    <property type="project" value="InterPro"/>
</dbReference>
<dbReference type="EMBL" id="JJMM01000010">
    <property type="protein sequence ID" value="KDR95816.1"/>
    <property type="molecule type" value="Genomic_DNA"/>
</dbReference>
<dbReference type="SUPFAM" id="SSF46785">
    <property type="entry name" value="Winged helix' DNA-binding domain"/>
    <property type="match status" value="1"/>
</dbReference>
<reference evidence="7 8" key="1">
    <citation type="submission" date="2014-03" db="EMBL/GenBank/DDBJ databases">
        <title>Genome sequence of Clostridium litorale W6, DSM 5388.</title>
        <authorList>
            <person name="Poehlein A."/>
            <person name="Jagirdar A."/>
            <person name="Khonsari B."/>
            <person name="Chibani C.M."/>
            <person name="Gutierrez Gutierrez D.A."/>
            <person name="Davydova E."/>
            <person name="Alghaithi H.S."/>
            <person name="Nair K.P."/>
            <person name="Dhamotharan K."/>
            <person name="Chandran L."/>
            <person name="G W."/>
            <person name="Daniel R."/>
        </authorList>
    </citation>
    <scope>NUCLEOTIDE SEQUENCE [LARGE SCALE GENOMIC DNA]</scope>
    <source>
        <strain evidence="7 8">W6</strain>
    </source>
</reference>
<dbReference type="Gene3D" id="1.10.10.10">
    <property type="entry name" value="Winged helix-like DNA-binding domain superfamily/Winged helix DNA-binding domain"/>
    <property type="match status" value="1"/>
</dbReference>
<dbReference type="eggNOG" id="COG0490">
    <property type="taxonomic scope" value="Bacteria"/>
</dbReference>
<dbReference type="PANTHER" id="PTHR44846:SF17">
    <property type="entry name" value="GNTR-FAMILY TRANSCRIPTIONAL REGULATOR"/>
    <property type="match status" value="1"/>
</dbReference>
<dbReference type="Gene3D" id="3.30.70.1450">
    <property type="entry name" value="Regulator of K+ conductance, C-terminal domain"/>
    <property type="match status" value="1"/>
</dbReference>
<dbReference type="InterPro" id="IPR036721">
    <property type="entry name" value="RCK_C_sf"/>
</dbReference>
<evidence type="ECO:0000259" key="6">
    <source>
        <dbReference type="PROSITE" id="PS51202"/>
    </source>
</evidence>
<keyword evidence="3" id="KW-0804">Transcription</keyword>
<dbReference type="PROSITE" id="PS50949">
    <property type="entry name" value="HTH_GNTR"/>
    <property type="match status" value="1"/>
</dbReference>
<dbReference type="OrthoDB" id="226679at2"/>
<dbReference type="GO" id="GO:0008324">
    <property type="term" value="F:monoatomic cation transmembrane transporter activity"/>
    <property type="evidence" value="ECO:0007669"/>
    <property type="project" value="InterPro"/>
</dbReference>
<dbReference type="Pfam" id="PF00392">
    <property type="entry name" value="GntR"/>
    <property type="match status" value="1"/>
</dbReference>
<keyword evidence="8" id="KW-1185">Reference proteome</keyword>
<gene>
    <name evidence="7" type="ORF">CLIT_10c05440</name>
</gene>
<comment type="caution">
    <text evidence="7">The sequence shown here is derived from an EMBL/GenBank/DDBJ whole genome shotgun (WGS) entry which is preliminary data.</text>
</comment>
<evidence type="ECO:0000259" key="5">
    <source>
        <dbReference type="PROSITE" id="PS50949"/>
    </source>
</evidence>
<dbReference type="InterPro" id="IPR036390">
    <property type="entry name" value="WH_DNA-bd_sf"/>
</dbReference>
<dbReference type="SMART" id="SM00345">
    <property type="entry name" value="HTH_GNTR"/>
    <property type="match status" value="1"/>
</dbReference>
<dbReference type="RefSeq" id="WP_038264405.1">
    <property type="nucleotide sequence ID" value="NZ_FSRH01000011.1"/>
</dbReference>
<keyword evidence="2" id="KW-0238">DNA-binding</keyword>
<dbReference type="InterPro" id="IPR036388">
    <property type="entry name" value="WH-like_DNA-bd_sf"/>
</dbReference>
<proteinExistence type="predicted"/>
<name>A0A069RFM2_PEPLI</name>
<organism evidence="7 8">
    <name type="scientific">Peptoclostridium litorale DSM 5388</name>
    <dbReference type="NCBI Taxonomy" id="1121324"/>
    <lineage>
        <taxon>Bacteria</taxon>
        <taxon>Bacillati</taxon>
        <taxon>Bacillota</taxon>
        <taxon>Clostridia</taxon>
        <taxon>Peptostreptococcales</taxon>
        <taxon>Peptoclostridiaceae</taxon>
        <taxon>Peptoclostridium</taxon>
    </lineage>
</organism>
<dbReference type="InterPro" id="IPR000524">
    <property type="entry name" value="Tscrpt_reg_HTH_GntR"/>
</dbReference>